<keyword evidence="2" id="KW-1185">Reference proteome</keyword>
<protein>
    <submittedName>
        <fullName evidence="1">Uncharacterized protein</fullName>
    </submittedName>
</protein>
<dbReference type="HOGENOM" id="CLU_482128_0_0_6"/>
<dbReference type="eggNOG" id="ENOG5032P2X">
    <property type="taxonomic scope" value="Bacteria"/>
</dbReference>
<dbReference type="AlphaFoldDB" id="A0A0H2V8B2"/>
<dbReference type="SMR" id="A0A0H2V8B2"/>
<name>A0A0H2V8B2_ECOL6</name>
<proteinExistence type="predicted"/>
<sequence>MNYIDEHDINYSRYGFESLALAHPEIDIKGLWHCDSKYYVLIEKDGILTEDDLKEFEKIQEEHRIIGSPKLLLTQTLPNNAIKIAGRENYEVALSFGAPYTDSELENILYQYINKKFHPFKYTLKLPSLHLVLSFPRKLSDDEKSEIGTTLYSVGIKYVIDYLIDDSLLNFELSEKRHSDALALIPNKALPKSVPTRVRNLHEEDEDFWLDNRSLILTSYDFEKSSALPTSFNKKNSCCFVDAQIFKPDNIRNYLSVYERVVISYPLIGQDNDFLDHLKIPKQHLLELISRGRIQFALPQNIIRYNLSFLEECLNTNPECIILSRRLASSSIIDIRNKTGFLATTFSFEEKLNVLKTLRALDGKIFNLFIKALSQNWHSMEMNIHERGAMGVSNIGIAPVMSELFNRQGRDLLLELLFSAMPLEWAMALNADFYPYHSNEHSQYNASACCLYGYNGFRINEEAIVKSKIGEIATRILSIDNDMSALELDDAILKGDIPRIRDFSRSLSNLSSEELDIKIYELNKEIKKIENKESKLSSLDLCGLIASTIGVYDDNPYIPFGFAFFKIISSVLNSNDISSKNIDKIKSTLLGTQTETLLIKRTKSRM</sequence>
<evidence type="ECO:0000313" key="1">
    <source>
        <dbReference type="EMBL" id="AAN80852.1"/>
    </source>
</evidence>
<dbReference type="EMBL" id="AE014075">
    <property type="protein sequence ID" value="AAN80852.1"/>
    <property type="molecule type" value="Genomic_DNA"/>
</dbReference>
<organism evidence="1 2">
    <name type="scientific">Escherichia coli O6:H1 (strain CFT073 / ATCC 700928 / UPEC)</name>
    <dbReference type="NCBI Taxonomy" id="199310"/>
    <lineage>
        <taxon>Bacteria</taxon>
        <taxon>Pseudomonadati</taxon>
        <taxon>Pseudomonadota</taxon>
        <taxon>Gammaproteobacteria</taxon>
        <taxon>Enterobacterales</taxon>
        <taxon>Enterobacteriaceae</taxon>
        <taxon>Escherichia</taxon>
    </lineage>
</organism>
<dbReference type="KEGG" id="ecc:c2393"/>
<gene>
    <name evidence="1" type="ordered locus">c2393</name>
</gene>
<reference evidence="1 2" key="1">
    <citation type="journal article" date="2002" name="Proc. Natl. Acad. Sci. U.S.A.">
        <title>Extensive mosaic structure revealed by the complete genome sequence of uropathogenic Escherichia coli.</title>
        <authorList>
            <person name="Welch R.A."/>
            <person name="Burland V."/>
            <person name="Plunkett G.III."/>
            <person name="Redford P."/>
            <person name="Roesch P."/>
            <person name="Rasko D."/>
            <person name="Buckles E.L."/>
            <person name="Liou S.R."/>
            <person name="Boutin A."/>
            <person name="Hackett J."/>
            <person name="Stroud D."/>
            <person name="Mayhew G.F."/>
            <person name="Rose D.J."/>
            <person name="Zhou S."/>
            <person name="Schwartz D.C."/>
            <person name="Perna N.T."/>
            <person name="Mobley H.L."/>
            <person name="Donnenberg M.S."/>
            <person name="Blattner F.R."/>
        </authorList>
    </citation>
    <scope>NUCLEOTIDE SEQUENCE [LARGE SCALE GENOMIC DNA]</scope>
    <source>
        <strain evidence="2">CFT073 / ATCC 700928 / UPEC</strain>
    </source>
</reference>
<dbReference type="RefSeq" id="WP_001106251.1">
    <property type="nucleotide sequence ID" value="NC_004431.1"/>
</dbReference>
<evidence type="ECO:0000313" key="2">
    <source>
        <dbReference type="Proteomes" id="UP000001410"/>
    </source>
</evidence>
<accession>A0A0H2V8B2</accession>
<dbReference type="Proteomes" id="UP000001410">
    <property type="component" value="Chromosome"/>
</dbReference>